<evidence type="ECO:0000313" key="2">
    <source>
        <dbReference type="EMBL" id="AJP05368.1"/>
    </source>
</evidence>
<dbReference type="EMBL" id="CP010849">
    <property type="protein sequence ID" value="AJP05368.1"/>
    <property type="molecule type" value="Genomic_DNA"/>
</dbReference>
<protein>
    <submittedName>
        <fullName evidence="2">Uncharacterized protein</fullName>
    </submittedName>
</protein>
<name>A0A0C5G5T1_9ACTN</name>
<gene>
    <name evidence="2" type="ORF">TU94_32095</name>
</gene>
<dbReference type="PATRIC" id="fig|477245.3.peg.6835"/>
<sequence>MKDLTTKVSAQPGAAPIDGLPDAWHWSRLIFNFDAILTPDHEHLLEMRVMGRYDATVARAVLQFAREHSTRIVSSDQPLVALAGFSCPGWQFDTVAAVSPDVHDNHAQDDPALHKATYTLFPGYRCEFSGTETKDEAVHLFRYALQPTKLDREPAPFLRMRYDNQRTKSHSIGPDRGLAPCPSC</sequence>
<dbReference type="Proteomes" id="UP000032234">
    <property type="component" value="Chromosome"/>
</dbReference>
<dbReference type="RefSeq" id="WP_044387051.1">
    <property type="nucleotide sequence ID" value="NZ_CP010849.1"/>
</dbReference>
<organism evidence="2 3">
    <name type="scientific">Streptomyces cyaneogriseus subsp. noncyanogenus</name>
    <dbReference type="NCBI Taxonomy" id="477245"/>
    <lineage>
        <taxon>Bacteria</taxon>
        <taxon>Bacillati</taxon>
        <taxon>Actinomycetota</taxon>
        <taxon>Actinomycetes</taxon>
        <taxon>Kitasatosporales</taxon>
        <taxon>Streptomycetaceae</taxon>
        <taxon>Streptomyces</taxon>
    </lineage>
</organism>
<reference evidence="2 3" key="1">
    <citation type="submission" date="2015-02" db="EMBL/GenBank/DDBJ databases">
        <title>Genome sequence of thermotolerant Streptomyces cyaneogriseus subsp. Noncyanogenus NMWT1, the producer of nematocidal antibiotics nemadectin.</title>
        <authorList>
            <person name="Wang H."/>
            <person name="Li C."/>
            <person name="Xiang W."/>
            <person name="Wang X."/>
        </authorList>
    </citation>
    <scope>NUCLEOTIDE SEQUENCE [LARGE SCALE GENOMIC DNA]</scope>
    <source>
        <strain evidence="2 3">NMWT 1</strain>
    </source>
</reference>
<proteinExistence type="predicted"/>
<keyword evidence="3" id="KW-1185">Reference proteome</keyword>
<feature type="region of interest" description="Disordered" evidence="1">
    <location>
        <begin position="165"/>
        <end position="184"/>
    </location>
</feature>
<dbReference type="OrthoDB" id="8482021at2"/>
<accession>A0A0C5G5T1</accession>
<dbReference type="KEGG" id="scw:TU94_32095"/>
<dbReference type="HOGENOM" id="CLU_098306_0_0_11"/>
<dbReference type="AlphaFoldDB" id="A0A0C5G5T1"/>
<evidence type="ECO:0000313" key="3">
    <source>
        <dbReference type="Proteomes" id="UP000032234"/>
    </source>
</evidence>
<evidence type="ECO:0000256" key="1">
    <source>
        <dbReference type="SAM" id="MobiDB-lite"/>
    </source>
</evidence>